<dbReference type="Proteomes" id="UP001162480">
    <property type="component" value="Chromosome 28"/>
</dbReference>
<keyword evidence="2" id="KW-1185">Reference proteome</keyword>
<sequence length="92" mass="10145">MIFNGRNTTIESWFSRKNLKSSPWNDLASATGLEFSINGLGLCISRLHGHIHPPEAAELTQHMIPIDTIDVVNVHPIQLTTTGQPHKSSNTC</sequence>
<gene>
    <name evidence="1" type="ORF">OCTVUL_1B023076</name>
</gene>
<accession>A0AA36FKG3</accession>
<name>A0AA36FKG3_OCTVU</name>
<reference evidence="1" key="1">
    <citation type="submission" date="2023-08" db="EMBL/GenBank/DDBJ databases">
        <authorList>
            <person name="Alioto T."/>
            <person name="Alioto T."/>
            <person name="Gomez Garrido J."/>
        </authorList>
    </citation>
    <scope>NUCLEOTIDE SEQUENCE</scope>
</reference>
<organism evidence="1 2">
    <name type="scientific">Octopus vulgaris</name>
    <name type="common">Common octopus</name>
    <dbReference type="NCBI Taxonomy" id="6645"/>
    <lineage>
        <taxon>Eukaryota</taxon>
        <taxon>Metazoa</taxon>
        <taxon>Spiralia</taxon>
        <taxon>Lophotrochozoa</taxon>
        <taxon>Mollusca</taxon>
        <taxon>Cephalopoda</taxon>
        <taxon>Coleoidea</taxon>
        <taxon>Octopodiformes</taxon>
        <taxon>Octopoda</taxon>
        <taxon>Incirrata</taxon>
        <taxon>Octopodidae</taxon>
        <taxon>Octopus</taxon>
    </lineage>
</organism>
<proteinExistence type="predicted"/>
<evidence type="ECO:0000313" key="2">
    <source>
        <dbReference type="Proteomes" id="UP001162480"/>
    </source>
</evidence>
<protein>
    <submittedName>
        <fullName evidence="1">Uncharacterized protein</fullName>
    </submittedName>
</protein>
<evidence type="ECO:0000313" key="1">
    <source>
        <dbReference type="EMBL" id="CAI9742325.1"/>
    </source>
</evidence>
<dbReference type="AlphaFoldDB" id="A0AA36FKG3"/>
<dbReference type="EMBL" id="OX597841">
    <property type="protein sequence ID" value="CAI9742325.1"/>
    <property type="molecule type" value="Genomic_DNA"/>
</dbReference>